<feature type="region of interest" description="Disordered" evidence="1">
    <location>
        <begin position="1"/>
        <end position="30"/>
    </location>
</feature>
<dbReference type="EMBL" id="JAAMPI010002088">
    <property type="protein sequence ID" value="KAF4618977.1"/>
    <property type="molecule type" value="Genomic_DNA"/>
</dbReference>
<evidence type="ECO:0000313" key="3">
    <source>
        <dbReference type="EMBL" id="KAF4618977.1"/>
    </source>
</evidence>
<organism evidence="3 4">
    <name type="scientific">Cudoniella acicularis</name>
    <dbReference type="NCBI Taxonomy" id="354080"/>
    <lineage>
        <taxon>Eukaryota</taxon>
        <taxon>Fungi</taxon>
        <taxon>Dikarya</taxon>
        <taxon>Ascomycota</taxon>
        <taxon>Pezizomycotina</taxon>
        <taxon>Leotiomycetes</taxon>
        <taxon>Helotiales</taxon>
        <taxon>Tricladiaceae</taxon>
        <taxon>Cudoniella</taxon>
    </lineage>
</organism>
<dbReference type="InterPro" id="IPR021514">
    <property type="entry name" value="DUF3176"/>
</dbReference>
<comment type="caution">
    <text evidence="3">The sequence shown here is derived from an EMBL/GenBank/DDBJ whole genome shotgun (WGS) entry which is preliminary data.</text>
</comment>
<dbReference type="PANTHER" id="PTHR35394:SF6">
    <property type="entry name" value="DUF3176 DOMAIN-CONTAINING PROTEIN"/>
    <property type="match status" value="1"/>
</dbReference>
<name>A0A8H4QWZ1_9HELO</name>
<keyword evidence="2" id="KW-0472">Membrane</keyword>
<evidence type="ECO:0000256" key="1">
    <source>
        <dbReference type="SAM" id="MobiDB-lite"/>
    </source>
</evidence>
<accession>A0A8H4QWZ1</accession>
<dbReference type="AlphaFoldDB" id="A0A8H4QWZ1"/>
<evidence type="ECO:0000313" key="4">
    <source>
        <dbReference type="Proteomes" id="UP000566819"/>
    </source>
</evidence>
<evidence type="ECO:0000256" key="2">
    <source>
        <dbReference type="SAM" id="Phobius"/>
    </source>
</evidence>
<sequence length="379" mass="41277">MSDMDQDSFPDTQIQEEVIKAPSPLSSEVDDQARRYTQRQSIYTPLTPSLTDREWRTPKRSLITSLHTTWAYESICLVVSLGAVGSIISILASFNSRPLPEWPYSLTLNTVIALLAALANVSLAVPVSNGISQLKWNHFKRGNARLGDLELFDEASRGPWGGWKLLFLIRNRPLASFGAIAMIAASSIGPFSQQVATYPIRTVATNQSAILPVAVNYTGFYSGPSSSGYHPLLPMKSAVYNGLFSESNPLAPLSATCETGNCTWPVINSLAVCSTCVDMTPLMVRYCQDGTTPINGDVSKCGWQIPQGARLNDSTEVFSITSTEAQNGTPGNYNPWATQCTLEYCAQTIETAVNFGNFSQNITGITTNDTIINVTKRHL</sequence>
<dbReference type="PANTHER" id="PTHR35394">
    <property type="entry name" value="DUF3176 DOMAIN-CONTAINING PROTEIN"/>
    <property type="match status" value="1"/>
</dbReference>
<keyword evidence="4" id="KW-1185">Reference proteome</keyword>
<dbReference type="Pfam" id="PF11374">
    <property type="entry name" value="DUF3176"/>
    <property type="match status" value="1"/>
</dbReference>
<protein>
    <submittedName>
        <fullName evidence="3">Uncharacterized protein</fullName>
    </submittedName>
</protein>
<gene>
    <name evidence="3" type="ORF">G7Y89_g14870</name>
</gene>
<dbReference type="Proteomes" id="UP000566819">
    <property type="component" value="Unassembled WGS sequence"/>
</dbReference>
<feature type="transmembrane region" description="Helical" evidence="2">
    <location>
        <begin position="106"/>
        <end position="131"/>
    </location>
</feature>
<feature type="transmembrane region" description="Helical" evidence="2">
    <location>
        <begin position="70"/>
        <end position="94"/>
    </location>
</feature>
<dbReference type="OrthoDB" id="5376804at2759"/>
<reference evidence="3 4" key="1">
    <citation type="submission" date="2020-03" db="EMBL/GenBank/DDBJ databases">
        <title>Draft Genome Sequence of Cudoniella acicularis.</title>
        <authorList>
            <person name="Buettner E."/>
            <person name="Kellner H."/>
        </authorList>
    </citation>
    <scope>NUCLEOTIDE SEQUENCE [LARGE SCALE GENOMIC DNA]</scope>
    <source>
        <strain evidence="3 4">DSM 108380</strain>
    </source>
</reference>
<keyword evidence="2" id="KW-0812">Transmembrane</keyword>
<keyword evidence="2" id="KW-1133">Transmembrane helix</keyword>
<proteinExistence type="predicted"/>